<dbReference type="Gene3D" id="3.30.1060.10">
    <property type="entry name" value="Peptide methionine sulphoxide reductase MsrA"/>
    <property type="match status" value="1"/>
</dbReference>
<gene>
    <name evidence="4 6" type="primary">msrA</name>
    <name evidence="6" type="ORF">ASILVAE211_13435</name>
</gene>
<evidence type="ECO:0000256" key="2">
    <source>
        <dbReference type="ARBA" id="ARBA00047806"/>
    </source>
</evidence>
<dbReference type="SUPFAM" id="SSF55068">
    <property type="entry name" value="Peptide methionine sulfoxide reductase"/>
    <property type="match status" value="1"/>
</dbReference>
<feature type="active site" evidence="4">
    <location>
        <position position="12"/>
    </location>
</feature>
<dbReference type="InterPro" id="IPR002569">
    <property type="entry name" value="Met_Sox_Rdtase_MsrA_dom"/>
</dbReference>
<evidence type="ECO:0000256" key="3">
    <source>
        <dbReference type="ARBA" id="ARBA00048782"/>
    </source>
</evidence>
<comment type="caution">
    <text evidence="6">The sequence shown here is derived from an EMBL/GenBank/DDBJ whole genome shotgun (WGS) entry which is preliminary data.</text>
</comment>
<dbReference type="RefSeq" id="WP_227321846.1">
    <property type="nucleotide sequence ID" value="NZ_JAESVB010000005.1"/>
</dbReference>
<keyword evidence="1 4" id="KW-0560">Oxidoreductase</keyword>
<evidence type="ECO:0000313" key="6">
    <source>
        <dbReference type="EMBL" id="MCB8876189.1"/>
    </source>
</evidence>
<accession>A0A963YT40</accession>
<dbReference type="GO" id="GO:0008113">
    <property type="term" value="F:peptide-methionine (S)-S-oxide reductase activity"/>
    <property type="evidence" value="ECO:0007669"/>
    <property type="project" value="UniProtKB-UniRule"/>
</dbReference>
<comment type="function">
    <text evidence="4">Has an important function as a repair enzyme for proteins that have been inactivated by oxidation. Catalyzes the reversible oxidation-reduction of methionine sulfoxide in proteins to methionine.</text>
</comment>
<dbReference type="HAMAP" id="MF_01401">
    <property type="entry name" value="MsrA"/>
    <property type="match status" value="1"/>
</dbReference>
<feature type="domain" description="Peptide methionine sulphoxide reductase MsrA" evidence="5">
    <location>
        <begin position="5"/>
        <end position="157"/>
    </location>
</feature>
<protein>
    <recommendedName>
        <fullName evidence="4">Peptide methionine sulfoxide reductase MsrA</fullName>
        <shortName evidence="4">Protein-methionine-S-oxide reductase</shortName>
        <ecNumber evidence="4">1.8.4.11</ecNumber>
    </recommendedName>
    <alternativeName>
        <fullName evidence="4">Peptide-methionine (S)-S-oxide reductase</fullName>
        <shortName evidence="4">Peptide Met(O) reductase</shortName>
    </alternativeName>
</protein>
<dbReference type="EMBL" id="JAESVB010000005">
    <property type="protein sequence ID" value="MCB8876189.1"/>
    <property type="molecule type" value="Genomic_DNA"/>
</dbReference>
<name>A0A963YT40_9PROT</name>
<dbReference type="Proteomes" id="UP000708298">
    <property type="component" value="Unassembled WGS sequence"/>
</dbReference>
<dbReference type="NCBIfam" id="TIGR00401">
    <property type="entry name" value="msrA"/>
    <property type="match status" value="1"/>
</dbReference>
<dbReference type="AlphaFoldDB" id="A0A963YT40"/>
<sequence>MTTATATVGGGCFWCTEAVFQELAGVSGVKSGYAGGHMVNPTYEAVCTGRTGHAEVIQITYDPEVVSYADLLRVFFATHDPTTLNRQGNDVGTQYRSTIMPVTPEEAETARAVIAEINERGAWGAPAVTKIEGLDVFYPAEDYHDDYFARNPNAGYCRVIIAPKVAKMRKEFLDRLKRRPAA</sequence>
<dbReference type="Pfam" id="PF01625">
    <property type="entry name" value="PMSR"/>
    <property type="match status" value="1"/>
</dbReference>
<dbReference type="InterPro" id="IPR036509">
    <property type="entry name" value="Met_Sox_Rdtase_MsrA_sf"/>
</dbReference>
<reference evidence="6" key="2">
    <citation type="submission" date="2021-01" db="EMBL/GenBank/DDBJ databases">
        <authorList>
            <person name="Mieszkin S."/>
            <person name="Pouder E."/>
            <person name="Alain K."/>
        </authorList>
    </citation>
    <scope>NUCLEOTIDE SEQUENCE</scope>
    <source>
        <strain evidence="6">HW T2.11</strain>
    </source>
</reference>
<organism evidence="6 7">
    <name type="scientific">Acidisoma silvae</name>
    <dbReference type="NCBI Taxonomy" id="2802396"/>
    <lineage>
        <taxon>Bacteria</taxon>
        <taxon>Pseudomonadati</taxon>
        <taxon>Pseudomonadota</taxon>
        <taxon>Alphaproteobacteria</taxon>
        <taxon>Acetobacterales</taxon>
        <taxon>Acidocellaceae</taxon>
        <taxon>Acidisoma</taxon>
    </lineage>
</organism>
<evidence type="ECO:0000256" key="4">
    <source>
        <dbReference type="HAMAP-Rule" id="MF_01401"/>
    </source>
</evidence>
<proteinExistence type="inferred from homology"/>
<reference evidence="6" key="1">
    <citation type="journal article" date="2021" name="Microorganisms">
        <title>Acidisoma silvae sp. nov. and Acidisomacellulosilytica sp. nov., Two Acidophilic Bacteria Isolated from Decaying Wood, Hydrolyzing Cellulose and Producing Poly-3-hydroxybutyrate.</title>
        <authorList>
            <person name="Mieszkin S."/>
            <person name="Pouder E."/>
            <person name="Uroz S."/>
            <person name="Simon-Colin C."/>
            <person name="Alain K."/>
        </authorList>
    </citation>
    <scope>NUCLEOTIDE SEQUENCE</scope>
    <source>
        <strain evidence="6">HW T2.11</strain>
    </source>
</reference>
<dbReference type="EC" id="1.8.4.11" evidence="4"/>
<comment type="similarity">
    <text evidence="4">Belongs to the MsrA Met sulfoxide reductase family.</text>
</comment>
<keyword evidence="7" id="KW-1185">Reference proteome</keyword>
<evidence type="ECO:0000313" key="7">
    <source>
        <dbReference type="Proteomes" id="UP000708298"/>
    </source>
</evidence>
<comment type="catalytic activity">
    <reaction evidence="2 4">
        <text>L-methionyl-[protein] + [thioredoxin]-disulfide + H2O = L-methionyl-(S)-S-oxide-[protein] + [thioredoxin]-dithiol</text>
        <dbReference type="Rhea" id="RHEA:14217"/>
        <dbReference type="Rhea" id="RHEA-COMP:10698"/>
        <dbReference type="Rhea" id="RHEA-COMP:10700"/>
        <dbReference type="Rhea" id="RHEA-COMP:12313"/>
        <dbReference type="Rhea" id="RHEA-COMP:12315"/>
        <dbReference type="ChEBI" id="CHEBI:15377"/>
        <dbReference type="ChEBI" id="CHEBI:16044"/>
        <dbReference type="ChEBI" id="CHEBI:29950"/>
        <dbReference type="ChEBI" id="CHEBI:44120"/>
        <dbReference type="ChEBI" id="CHEBI:50058"/>
        <dbReference type="EC" id="1.8.4.11"/>
    </reaction>
</comment>
<dbReference type="PANTHER" id="PTHR43774">
    <property type="entry name" value="PEPTIDE METHIONINE SULFOXIDE REDUCTASE"/>
    <property type="match status" value="1"/>
</dbReference>
<evidence type="ECO:0000259" key="5">
    <source>
        <dbReference type="Pfam" id="PF01625"/>
    </source>
</evidence>
<comment type="catalytic activity">
    <reaction evidence="3 4">
        <text>[thioredoxin]-disulfide + L-methionine + H2O = L-methionine (S)-S-oxide + [thioredoxin]-dithiol</text>
        <dbReference type="Rhea" id="RHEA:19993"/>
        <dbReference type="Rhea" id="RHEA-COMP:10698"/>
        <dbReference type="Rhea" id="RHEA-COMP:10700"/>
        <dbReference type="ChEBI" id="CHEBI:15377"/>
        <dbReference type="ChEBI" id="CHEBI:29950"/>
        <dbReference type="ChEBI" id="CHEBI:50058"/>
        <dbReference type="ChEBI" id="CHEBI:57844"/>
        <dbReference type="ChEBI" id="CHEBI:58772"/>
        <dbReference type="EC" id="1.8.4.11"/>
    </reaction>
</comment>
<evidence type="ECO:0000256" key="1">
    <source>
        <dbReference type="ARBA" id="ARBA00023002"/>
    </source>
</evidence>
<dbReference type="PANTHER" id="PTHR43774:SF1">
    <property type="entry name" value="PEPTIDE METHIONINE SULFOXIDE REDUCTASE MSRA 2"/>
    <property type="match status" value="1"/>
</dbReference>